<dbReference type="AlphaFoldDB" id="A0A9W8HEU8"/>
<evidence type="ECO:0000256" key="1">
    <source>
        <dbReference type="SAM" id="MobiDB-lite"/>
    </source>
</evidence>
<name>A0A9W8HEU8_9FUNG</name>
<gene>
    <name evidence="2" type="ORF">H4R18_000846</name>
</gene>
<comment type="caution">
    <text evidence="2">The sequence shown here is derived from an EMBL/GenBank/DDBJ whole genome shotgun (WGS) entry which is preliminary data.</text>
</comment>
<evidence type="ECO:0000313" key="2">
    <source>
        <dbReference type="EMBL" id="KAJ2784921.1"/>
    </source>
</evidence>
<dbReference type="OrthoDB" id="2523749at2759"/>
<dbReference type="Proteomes" id="UP001140217">
    <property type="component" value="Unassembled WGS sequence"/>
</dbReference>
<accession>A0A9W8HEU8</accession>
<reference evidence="2" key="1">
    <citation type="submission" date="2022-07" db="EMBL/GenBank/DDBJ databases">
        <title>Phylogenomic reconstructions and comparative analyses of Kickxellomycotina fungi.</title>
        <authorList>
            <person name="Reynolds N.K."/>
            <person name="Stajich J.E."/>
            <person name="Barry K."/>
            <person name="Grigoriev I.V."/>
            <person name="Crous P."/>
            <person name="Smith M.E."/>
        </authorList>
    </citation>
    <scope>NUCLEOTIDE SEQUENCE</scope>
    <source>
        <strain evidence="2">NBRC 105414</strain>
    </source>
</reference>
<dbReference type="EMBL" id="JANBUL010000018">
    <property type="protein sequence ID" value="KAJ2784921.1"/>
    <property type="molecule type" value="Genomic_DNA"/>
</dbReference>
<evidence type="ECO:0008006" key="4">
    <source>
        <dbReference type="Google" id="ProtNLM"/>
    </source>
</evidence>
<keyword evidence="3" id="KW-1185">Reference proteome</keyword>
<proteinExistence type="predicted"/>
<sequence length="236" mass="26984">MLQPVQHSSNPPDETRCLSAEVSEDDDFPEYPDPSADIDPDMVRLLSQDPRRRKRRNIWGTHKSVFVTTWNDGQEQIDTVVKAARCDDHVSMDSARLEVAAYQRLQPLQGTCVPRLLDYGNMVLGGKKFFALVLEYIRGREQRDVAMVDYRLSVACLSKAEKAACRKAIKRIRRLGVLHSCLFSYNMLFRDDLPGPNRVPVFIGFSHSVFYDNHEVGDMDDDYDDFKLLLTSPPTI</sequence>
<dbReference type="SUPFAM" id="SSF56112">
    <property type="entry name" value="Protein kinase-like (PK-like)"/>
    <property type="match status" value="1"/>
</dbReference>
<feature type="compositionally biased region" description="Acidic residues" evidence="1">
    <location>
        <begin position="22"/>
        <end position="38"/>
    </location>
</feature>
<dbReference type="InterPro" id="IPR052396">
    <property type="entry name" value="Meiotic_Drive_Suppr_Kinase"/>
</dbReference>
<feature type="region of interest" description="Disordered" evidence="1">
    <location>
        <begin position="1"/>
        <end position="38"/>
    </location>
</feature>
<dbReference type="PANTHER" id="PTHR37171:SF1">
    <property type="entry name" value="SERINE_THREONINE-PROTEIN KINASE YRZF-RELATED"/>
    <property type="match status" value="1"/>
</dbReference>
<feature type="compositionally biased region" description="Polar residues" evidence="1">
    <location>
        <begin position="1"/>
        <end position="12"/>
    </location>
</feature>
<dbReference type="PANTHER" id="PTHR37171">
    <property type="entry name" value="SERINE/THREONINE-PROTEIN KINASE YRZF-RELATED"/>
    <property type="match status" value="1"/>
</dbReference>
<dbReference type="InterPro" id="IPR011009">
    <property type="entry name" value="Kinase-like_dom_sf"/>
</dbReference>
<protein>
    <recommendedName>
        <fullName evidence="4">Protein kinase domain-containing protein</fullName>
    </recommendedName>
</protein>
<organism evidence="2 3">
    <name type="scientific">Coemansia javaensis</name>
    <dbReference type="NCBI Taxonomy" id="2761396"/>
    <lineage>
        <taxon>Eukaryota</taxon>
        <taxon>Fungi</taxon>
        <taxon>Fungi incertae sedis</taxon>
        <taxon>Zoopagomycota</taxon>
        <taxon>Kickxellomycotina</taxon>
        <taxon>Kickxellomycetes</taxon>
        <taxon>Kickxellales</taxon>
        <taxon>Kickxellaceae</taxon>
        <taxon>Coemansia</taxon>
    </lineage>
</organism>
<evidence type="ECO:0000313" key="3">
    <source>
        <dbReference type="Proteomes" id="UP001140217"/>
    </source>
</evidence>